<accession>A0A803QS09</accession>
<evidence type="ECO:0000313" key="2">
    <source>
        <dbReference type="EnsemblPlants" id="cds.evm.model.ctgX21.1"/>
    </source>
</evidence>
<feature type="compositionally biased region" description="Polar residues" evidence="1">
    <location>
        <begin position="10"/>
        <end position="20"/>
    </location>
</feature>
<protein>
    <submittedName>
        <fullName evidence="2">Uncharacterized protein</fullName>
    </submittedName>
</protein>
<keyword evidence="3" id="KW-1185">Reference proteome</keyword>
<evidence type="ECO:0000256" key="1">
    <source>
        <dbReference type="SAM" id="MobiDB-lite"/>
    </source>
</evidence>
<organism evidence="2 3">
    <name type="scientific">Cannabis sativa</name>
    <name type="common">Hemp</name>
    <name type="synonym">Marijuana</name>
    <dbReference type="NCBI Taxonomy" id="3483"/>
    <lineage>
        <taxon>Eukaryota</taxon>
        <taxon>Viridiplantae</taxon>
        <taxon>Streptophyta</taxon>
        <taxon>Embryophyta</taxon>
        <taxon>Tracheophyta</taxon>
        <taxon>Spermatophyta</taxon>
        <taxon>Magnoliopsida</taxon>
        <taxon>eudicotyledons</taxon>
        <taxon>Gunneridae</taxon>
        <taxon>Pentapetalae</taxon>
        <taxon>rosids</taxon>
        <taxon>fabids</taxon>
        <taxon>Rosales</taxon>
        <taxon>Cannabaceae</taxon>
        <taxon>Cannabis</taxon>
    </lineage>
</organism>
<dbReference type="AlphaFoldDB" id="A0A803QS09"/>
<evidence type="ECO:0000313" key="3">
    <source>
        <dbReference type="Proteomes" id="UP000596661"/>
    </source>
</evidence>
<feature type="region of interest" description="Disordered" evidence="1">
    <location>
        <begin position="1"/>
        <end position="26"/>
    </location>
</feature>
<sequence>GVTQPPVEPNQYQDVTSRGNKGSRPKEYQLTRDCVAAMENVIMVSWTVHGIPAVRGRFKVLGAGYNPISWLPINPKTNVFEIHPHHRLEYLVMLKVNENFGKTVPVPWLVLAVSFMGWAAGSTSQLPMLKGVNYPYWKTKMRAFLKVADKRVWWLWKMVGVVLYCERSD</sequence>
<proteinExistence type="predicted"/>
<dbReference type="EnsemblPlants" id="evm.model.ctgX21.1">
    <property type="protein sequence ID" value="cds.evm.model.ctgX21.1"/>
    <property type="gene ID" value="evm.TU.ctgX21.1"/>
</dbReference>
<dbReference type="Proteomes" id="UP000596661">
    <property type="component" value="Unassembled WGS sequence"/>
</dbReference>
<name>A0A803QS09_CANSA</name>
<dbReference type="Gramene" id="evm.model.ctgX21.1">
    <property type="protein sequence ID" value="cds.evm.model.ctgX21.1"/>
    <property type="gene ID" value="evm.TU.ctgX21.1"/>
</dbReference>
<reference evidence="2" key="1">
    <citation type="submission" date="2021-03" db="UniProtKB">
        <authorList>
            <consortium name="EnsemblPlants"/>
        </authorList>
    </citation>
    <scope>IDENTIFICATION</scope>
</reference>